<comment type="caution">
    <text evidence="2">The sequence shown here is derived from an EMBL/GenBank/DDBJ whole genome shotgun (WGS) entry which is preliminary data.</text>
</comment>
<protein>
    <submittedName>
        <fullName evidence="2">F-box/kelch-repeat protein skip25</fullName>
    </submittedName>
</protein>
<organism evidence="2 3">
    <name type="scientific">Phtheirospermum japonicum</name>
    <dbReference type="NCBI Taxonomy" id="374723"/>
    <lineage>
        <taxon>Eukaryota</taxon>
        <taxon>Viridiplantae</taxon>
        <taxon>Streptophyta</taxon>
        <taxon>Embryophyta</taxon>
        <taxon>Tracheophyta</taxon>
        <taxon>Spermatophyta</taxon>
        <taxon>Magnoliopsida</taxon>
        <taxon>eudicotyledons</taxon>
        <taxon>Gunneridae</taxon>
        <taxon>Pentapetalae</taxon>
        <taxon>asterids</taxon>
        <taxon>lamiids</taxon>
        <taxon>Lamiales</taxon>
        <taxon>Orobanchaceae</taxon>
        <taxon>Orobanchaceae incertae sedis</taxon>
        <taxon>Phtheirospermum</taxon>
    </lineage>
</organism>
<dbReference type="OrthoDB" id="1899182at2759"/>
<dbReference type="Gene3D" id="2.120.10.80">
    <property type="entry name" value="Kelch-type beta propeller"/>
    <property type="match status" value="1"/>
</dbReference>
<dbReference type="EMBL" id="BMAC01000329">
    <property type="protein sequence ID" value="GFP93907.1"/>
    <property type="molecule type" value="Genomic_DNA"/>
</dbReference>
<gene>
    <name evidence="2" type="ORF">PHJA_001535000</name>
</gene>
<keyword evidence="3" id="KW-1185">Reference proteome</keyword>
<feature type="region of interest" description="Disordered" evidence="1">
    <location>
        <begin position="1"/>
        <end position="25"/>
    </location>
</feature>
<dbReference type="PANTHER" id="PTHR47590">
    <property type="entry name" value="F-BOX/KELCH-REPEAT PROTEIN SKIP25"/>
    <property type="match status" value="1"/>
</dbReference>
<feature type="compositionally biased region" description="Basic and acidic residues" evidence="1">
    <location>
        <begin position="1"/>
        <end position="19"/>
    </location>
</feature>
<evidence type="ECO:0000313" key="3">
    <source>
        <dbReference type="Proteomes" id="UP000653305"/>
    </source>
</evidence>
<accession>A0A830C057</accession>
<dbReference type="SUPFAM" id="SSF117281">
    <property type="entry name" value="Kelch motif"/>
    <property type="match status" value="1"/>
</dbReference>
<dbReference type="AlphaFoldDB" id="A0A830C057"/>
<evidence type="ECO:0000256" key="1">
    <source>
        <dbReference type="SAM" id="MobiDB-lite"/>
    </source>
</evidence>
<sequence length="386" mass="43052">MDADKKTCKNEEPVPENEHQNPQTGPILLPGLPNHLALLCLLTLPPYLLYKVCKSWRRLIYSPDFPPYFALYAILCQIRLEGQSQSHSINLSCFDPISSKWISLPSPSFDPSLSLLRRHPSYISRILPTQSTTASGRLVLISANTDKFHPVLARPLVYDPRSNNWSLGPMLSTPRRWCITGPVRGAIYVTSGTGAQFNSEVARCNERWDVSKKETEWVWEKLAPYRDGRFSREAIEAVGYRGKLCMVNVNGTSAKEGAVYDIASDRWEDMPRGMLRGWNGPATIDAAADAMYVVDRGSGSLSKYDGDNDRWDVIIESLECLRGAEQISARGGKVSVVSDGGRRIVMVDVLVGPPRVWILDPPRGMEVIAVHVLPKPRILESEQFSG</sequence>
<proteinExistence type="predicted"/>
<name>A0A830C057_9LAMI</name>
<evidence type="ECO:0000313" key="2">
    <source>
        <dbReference type="EMBL" id="GFP93907.1"/>
    </source>
</evidence>
<dbReference type="Proteomes" id="UP000653305">
    <property type="component" value="Unassembled WGS sequence"/>
</dbReference>
<dbReference type="PANTHER" id="PTHR47590:SF7">
    <property type="entry name" value="OS06G0711700 PROTEIN"/>
    <property type="match status" value="1"/>
</dbReference>
<reference evidence="2" key="1">
    <citation type="submission" date="2020-07" db="EMBL/GenBank/DDBJ databases">
        <title>Ethylene signaling mediates host invasion by parasitic plants.</title>
        <authorList>
            <person name="Yoshida S."/>
        </authorList>
    </citation>
    <scope>NUCLEOTIDE SEQUENCE</scope>
    <source>
        <strain evidence="2">Okayama</strain>
    </source>
</reference>
<dbReference type="InterPro" id="IPR015915">
    <property type="entry name" value="Kelch-typ_b-propeller"/>
</dbReference>